<gene>
    <name evidence="2" type="ORF">E1A91_A05G300200v1</name>
</gene>
<proteinExistence type="predicted"/>
<evidence type="ECO:0000313" key="3">
    <source>
        <dbReference type="Proteomes" id="UP000323597"/>
    </source>
</evidence>
<accession>A0A5D2ZC90</accession>
<dbReference type="Proteomes" id="UP000323597">
    <property type="component" value="Chromosome A05"/>
</dbReference>
<reference evidence="2 3" key="1">
    <citation type="submission" date="2019-07" db="EMBL/GenBank/DDBJ databases">
        <title>WGS assembly of Gossypium mustelinum.</title>
        <authorList>
            <person name="Chen Z.J."/>
            <person name="Sreedasyam A."/>
            <person name="Ando A."/>
            <person name="Song Q."/>
            <person name="De L."/>
            <person name="Hulse-Kemp A."/>
            <person name="Ding M."/>
            <person name="Ye W."/>
            <person name="Kirkbride R."/>
            <person name="Jenkins J."/>
            <person name="Plott C."/>
            <person name="Lovell J."/>
            <person name="Lin Y.-M."/>
            <person name="Vaughn R."/>
            <person name="Liu B."/>
            <person name="Li W."/>
            <person name="Simpson S."/>
            <person name="Scheffler B."/>
            <person name="Saski C."/>
            <person name="Grover C."/>
            <person name="Hu G."/>
            <person name="Conover J."/>
            <person name="Carlson J."/>
            <person name="Shu S."/>
            <person name="Boston L."/>
            <person name="Williams M."/>
            <person name="Peterson D."/>
            <person name="Mcgee K."/>
            <person name="Jones D."/>
            <person name="Wendel J."/>
            <person name="Stelly D."/>
            <person name="Grimwood J."/>
            <person name="Schmutz J."/>
        </authorList>
    </citation>
    <scope>NUCLEOTIDE SEQUENCE [LARGE SCALE GENOMIC DNA]</scope>
    <source>
        <strain evidence="2">1408120.09</strain>
    </source>
</reference>
<evidence type="ECO:0000313" key="2">
    <source>
        <dbReference type="EMBL" id="TYJ36328.1"/>
    </source>
</evidence>
<feature type="region of interest" description="Disordered" evidence="1">
    <location>
        <begin position="37"/>
        <end position="57"/>
    </location>
</feature>
<name>A0A5D2ZC90_GOSMU</name>
<organism evidence="2 3">
    <name type="scientific">Gossypium mustelinum</name>
    <name type="common">Cotton</name>
    <name type="synonym">Gossypium caicoense</name>
    <dbReference type="NCBI Taxonomy" id="34275"/>
    <lineage>
        <taxon>Eukaryota</taxon>
        <taxon>Viridiplantae</taxon>
        <taxon>Streptophyta</taxon>
        <taxon>Embryophyta</taxon>
        <taxon>Tracheophyta</taxon>
        <taxon>Spermatophyta</taxon>
        <taxon>Magnoliopsida</taxon>
        <taxon>eudicotyledons</taxon>
        <taxon>Gunneridae</taxon>
        <taxon>Pentapetalae</taxon>
        <taxon>rosids</taxon>
        <taxon>malvids</taxon>
        <taxon>Malvales</taxon>
        <taxon>Malvaceae</taxon>
        <taxon>Malvoideae</taxon>
        <taxon>Gossypium</taxon>
    </lineage>
</organism>
<protein>
    <submittedName>
        <fullName evidence="2">Uncharacterized protein</fullName>
    </submittedName>
</protein>
<feature type="compositionally biased region" description="Low complexity" evidence="1">
    <location>
        <begin position="39"/>
        <end position="57"/>
    </location>
</feature>
<dbReference type="EMBL" id="CM017640">
    <property type="protein sequence ID" value="TYJ36328.1"/>
    <property type="molecule type" value="Genomic_DNA"/>
</dbReference>
<sequence length="57" mass="6468">MMTLVPNQRVLYRHRLHRIRESPSTIRCRKPIAHAKSNTLSHALASATKASTTSSKR</sequence>
<dbReference type="AlphaFoldDB" id="A0A5D2ZC90"/>
<evidence type="ECO:0000256" key="1">
    <source>
        <dbReference type="SAM" id="MobiDB-lite"/>
    </source>
</evidence>
<keyword evidence="3" id="KW-1185">Reference proteome</keyword>